<reference evidence="1 2" key="1">
    <citation type="submission" date="2019-07" db="EMBL/GenBank/DDBJ databases">
        <authorList>
            <person name="Jastrzebski P J."/>
            <person name="Paukszto L."/>
            <person name="Jastrzebski P J."/>
        </authorList>
    </citation>
    <scope>NUCLEOTIDE SEQUENCE [LARGE SCALE GENOMIC DNA]</scope>
    <source>
        <strain evidence="1 2">WMS-il1</strain>
    </source>
</reference>
<evidence type="ECO:0000313" key="2">
    <source>
        <dbReference type="Proteomes" id="UP000321570"/>
    </source>
</evidence>
<dbReference type="EMBL" id="CABIJS010000041">
    <property type="protein sequence ID" value="VUZ40706.1"/>
    <property type="molecule type" value="Genomic_DNA"/>
</dbReference>
<sequence>MDELNEHDGTFHPLMTQIASGLASIYQIEHQIYTTPLLSMTKACYFILSTKTVTAFERLELFFRRLLLTSCASRCLFS</sequence>
<gene>
    <name evidence="1" type="ORF">WMSIL1_LOCUS1701</name>
</gene>
<dbReference type="Proteomes" id="UP000321570">
    <property type="component" value="Unassembled WGS sequence"/>
</dbReference>
<protein>
    <submittedName>
        <fullName evidence="1">Uncharacterized protein</fullName>
    </submittedName>
</protein>
<keyword evidence="2" id="KW-1185">Reference proteome</keyword>
<organism evidence="1 2">
    <name type="scientific">Hymenolepis diminuta</name>
    <name type="common">Rat tapeworm</name>
    <dbReference type="NCBI Taxonomy" id="6216"/>
    <lineage>
        <taxon>Eukaryota</taxon>
        <taxon>Metazoa</taxon>
        <taxon>Spiralia</taxon>
        <taxon>Lophotrochozoa</taxon>
        <taxon>Platyhelminthes</taxon>
        <taxon>Cestoda</taxon>
        <taxon>Eucestoda</taxon>
        <taxon>Cyclophyllidea</taxon>
        <taxon>Hymenolepididae</taxon>
        <taxon>Hymenolepis</taxon>
    </lineage>
</organism>
<name>A0A564Y0M9_HYMDI</name>
<dbReference type="AlphaFoldDB" id="A0A564Y0M9"/>
<proteinExistence type="predicted"/>
<evidence type="ECO:0000313" key="1">
    <source>
        <dbReference type="EMBL" id="VUZ40706.1"/>
    </source>
</evidence>
<accession>A0A564Y0M9</accession>